<evidence type="ECO:0000313" key="1">
    <source>
        <dbReference type="EMBL" id="GBN66817.1"/>
    </source>
</evidence>
<dbReference type="EMBL" id="BGPR01014816">
    <property type="protein sequence ID" value="GBN66817.1"/>
    <property type="molecule type" value="Genomic_DNA"/>
</dbReference>
<accession>A0A4Y2QTY9</accession>
<keyword evidence="2" id="KW-1185">Reference proteome</keyword>
<protein>
    <submittedName>
        <fullName evidence="1">Uncharacterized protein</fullName>
    </submittedName>
</protein>
<evidence type="ECO:0000313" key="2">
    <source>
        <dbReference type="Proteomes" id="UP000499080"/>
    </source>
</evidence>
<proteinExistence type="predicted"/>
<reference evidence="1 2" key="1">
    <citation type="journal article" date="2019" name="Sci. Rep.">
        <title>Orb-weaving spider Araneus ventricosus genome elucidates the spidroin gene catalogue.</title>
        <authorList>
            <person name="Kono N."/>
            <person name="Nakamura H."/>
            <person name="Ohtoshi R."/>
            <person name="Moran D.A.P."/>
            <person name="Shinohara A."/>
            <person name="Yoshida Y."/>
            <person name="Fujiwara M."/>
            <person name="Mori M."/>
            <person name="Tomita M."/>
            <person name="Arakawa K."/>
        </authorList>
    </citation>
    <scope>NUCLEOTIDE SEQUENCE [LARGE SCALE GENOMIC DNA]</scope>
</reference>
<name>A0A4Y2QTY9_ARAVE</name>
<dbReference type="AlphaFoldDB" id="A0A4Y2QTY9"/>
<gene>
    <name evidence="1" type="ORF">AVEN_138900_1</name>
</gene>
<comment type="caution">
    <text evidence="1">The sequence shown here is derived from an EMBL/GenBank/DDBJ whole genome shotgun (WGS) entry which is preliminary data.</text>
</comment>
<organism evidence="1 2">
    <name type="scientific">Araneus ventricosus</name>
    <name type="common">Orbweaver spider</name>
    <name type="synonym">Epeira ventricosa</name>
    <dbReference type="NCBI Taxonomy" id="182803"/>
    <lineage>
        <taxon>Eukaryota</taxon>
        <taxon>Metazoa</taxon>
        <taxon>Ecdysozoa</taxon>
        <taxon>Arthropoda</taxon>
        <taxon>Chelicerata</taxon>
        <taxon>Arachnida</taxon>
        <taxon>Araneae</taxon>
        <taxon>Araneomorphae</taxon>
        <taxon>Entelegynae</taxon>
        <taxon>Araneoidea</taxon>
        <taxon>Araneidae</taxon>
        <taxon>Araneus</taxon>
    </lineage>
</organism>
<sequence>MTPLGHQLEATLLALPIHKLANHSTSHQAVYCPTPTIKTPDTRHAGGCRYGNGIFHCILGMKGRALFHLAHIEPAEVSFRFILRSKTNSSPNKVRLVCQMLRLILYTFPSFLRLVYQRQPCSGFFSWRSDSRGFLLFTLLVRTRLSL</sequence>
<dbReference type="Proteomes" id="UP000499080">
    <property type="component" value="Unassembled WGS sequence"/>
</dbReference>